<dbReference type="Proteomes" id="UP000241362">
    <property type="component" value="Unassembled WGS sequence"/>
</dbReference>
<proteinExistence type="predicted"/>
<dbReference type="EMBL" id="PZKE01000015">
    <property type="protein sequence ID" value="PTE13352.1"/>
    <property type="molecule type" value="Genomic_DNA"/>
</dbReference>
<keyword evidence="1" id="KW-1133">Transmembrane helix</keyword>
<accession>A0A2T4J637</accession>
<dbReference type="RefSeq" id="WP_107674243.1">
    <property type="nucleotide sequence ID" value="NZ_PZKE01000015.1"/>
</dbReference>
<protein>
    <submittedName>
        <fullName evidence="2">UDP-N-acetylmuramate--alanine ligase</fullName>
    </submittedName>
</protein>
<keyword evidence="1" id="KW-0812">Transmembrane</keyword>
<keyword evidence="3" id="KW-1185">Reference proteome</keyword>
<sequence length="90" mass="9667">MSGPAFTACLWVIAAAATALLPMRAQMLPGLVLLIAAPGLVGWIGVVHGWLWTVPAVLAFVSMFRRPLAYLLHRLTGWPPLRPQGPEGRA</sequence>
<evidence type="ECO:0000256" key="1">
    <source>
        <dbReference type="SAM" id="Phobius"/>
    </source>
</evidence>
<dbReference type="GO" id="GO:0016874">
    <property type="term" value="F:ligase activity"/>
    <property type="evidence" value="ECO:0007669"/>
    <property type="project" value="UniProtKB-KW"/>
</dbReference>
<dbReference type="Pfam" id="PF10658">
    <property type="entry name" value="DUF2484"/>
    <property type="match status" value="1"/>
</dbReference>
<organism evidence="2 3">
    <name type="scientific">Fuscovulum blasticum DSM 2131</name>
    <dbReference type="NCBI Taxonomy" id="1188250"/>
    <lineage>
        <taxon>Bacteria</taxon>
        <taxon>Pseudomonadati</taxon>
        <taxon>Pseudomonadota</taxon>
        <taxon>Alphaproteobacteria</taxon>
        <taxon>Rhodobacterales</taxon>
        <taxon>Paracoccaceae</taxon>
        <taxon>Pseudogemmobacter</taxon>
    </lineage>
</organism>
<keyword evidence="1" id="KW-0472">Membrane</keyword>
<dbReference type="AlphaFoldDB" id="A0A2T4J637"/>
<evidence type="ECO:0000313" key="3">
    <source>
        <dbReference type="Proteomes" id="UP000241362"/>
    </source>
</evidence>
<name>A0A2T4J637_FUSBL</name>
<evidence type="ECO:0000313" key="2">
    <source>
        <dbReference type="EMBL" id="PTE13352.1"/>
    </source>
</evidence>
<reference evidence="2 3" key="1">
    <citation type="submission" date="2018-03" db="EMBL/GenBank/DDBJ databases">
        <title>Rhodobacter blasticus.</title>
        <authorList>
            <person name="Meyer T.E."/>
            <person name="Miller S."/>
            <person name="Lodha T."/>
            <person name="Gandham S."/>
            <person name="Chintalapati S."/>
            <person name="Chintalapati V.R."/>
        </authorList>
    </citation>
    <scope>NUCLEOTIDE SEQUENCE [LARGE SCALE GENOMIC DNA]</scope>
    <source>
        <strain evidence="2 3">DSM 2131</strain>
    </source>
</reference>
<comment type="caution">
    <text evidence="2">The sequence shown here is derived from an EMBL/GenBank/DDBJ whole genome shotgun (WGS) entry which is preliminary data.</text>
</comment>
<dbReference type="InterPro" id="IPR018919">
    <property type="entry name" value="DUF2484"/>
</dbReference>
<keyword evidence="2" id="KW-0436">Ligase</keyword>
<gene>
    <name evidence="2" type="ORF">C5F44_14420</name>
</gene>
<feature type="transmembrane region" description="Helical" evidence="1">
    <location>
        <begin position="41"/>
        <end position="64"/>
    </location>
</feature>